<reference evidence="1 2" key="1">
    <citation type="submission" date="2015-08" db="EMBL/GenBank/DDBJ databases">
        <title>Complete genome sequence of Rufibacter tibetensis strain 1351t, a radiation-resistant bacterium from tibet plateau.</title>
        <authorList>
            <person name="Dai J."/>
        </authorList>
    </citation>
    <scope>NUCLEOTIDE SEQUENCE [LARGE SCALE GENOMIC DNA]</scope>
    <source>
        <strain evidence="1 2">1351</strain>
    </source>
</reference>
<protein>
    <submittedName>
        <fullName evidence="1">Uncharacterized protein</fullName>
    </submittedName>
</protein>
<accession>A0A0P0CY55</accession>
<proteinExistence type="predicted"/>
<evidence type="ECO:0000313" key="2">
    <source>
        <dbReference type="Proteomes" id="UP000061382"/>
    </source>
</evidence>
<dbReference type="PATRIC" id="fig|512763.3.peg.2414"/>
<keyword evidence="2" id="KW-1185">Reference proteome</keyword>
<name>A0A0P0CY55_9BACT</name>
<gene>
    <name evidence="1" type="ORF">DC20_10965</name>
</gene>
<dbReference type="STRING" id="512763.DC20_10965"/>
<organism evidence="1 2">
    <name type="scientific">Rufibacter tibetensis</name>
    <dbReference type="NCBI Taxonomy" id="512763"/>
    <lineage>
        <taxon>Bacteria</taxon>
        <taxon>Pseudomonadati</taxon>
        <taxon>Bacteroidota</taxon>
        <taxon>Cytophagia</taxon>
        <taxon>Cytophagales</taxon>
        <taxon>Hymenobacteraceae</taxon>
        <taxon>Rufibacter</taxon>
    </lineage>
</organism>
<sequence>MIGCLETRFGANSIDGAPKWNAFQEAVIRFVYMIEEGIRKELCCWKYQKHRTGDRVLKLCVEVIASRKLQTSALSRSKSQT</sequence>
<dbReference type="Proteomes" id="UP000061382">
    <property type="component" value="Chromosome"/>
</dbReference>
<dbReference type="EMBL" id="CP012643">
    <property type="protein sequence ID" value="ALI99394.1"/>
    <property type="molecule type" value="Genomic_DNA"/>
</dbReference>
<evidence type="ECO:0000313" key="1">
    <source>
        <dbReference type="EMBL" id="ALI99394.1"/>
    </source>
</evidence>
<dbReference type="AlphaFoldDB" id="A0A0P0CY55"/>
<dbReference type="KEGG" id="rti:DC20_10965"/>